<comment type="subcellular location">
    <subcellularLocation>
        <location evidence="1">Endomembrane system</location>
    </subcellularLocation>
</comment>
<organism evidence="7 8">
    <name type="scientific">Clostridium aquiflavi</name>
    <dbReference type="NCBI Taxonomy" id="3073603"/>
    <lineage>
        <taxon>Bacteria</taxon>
        <taxon>Bacillati</taxon>
        <taxon>Bacillota</taxon>
        <taxon>Clostridia</taxon>
        <taxon>Eubacteriales</taxon>
        <taxon>Clostridiaceae</taxon>
        <taxon>Clostridium</taxon>
    </lineage>
</organism>
<evidence type="ECO:0000313" key="7">
    <source>
        <dbReference type="EMBL" id="MDR5586973.1"/>
    </source>
</evidence>
<comment type="caution">
    <text evidence="7">The sequence shown here is derived from an EMBL/GenBank/DDBJ whole genome shotgun (WGS) entry which is preliminary data.</text>
</comment>
<accession>A0ABU1EFM3</accession>
<dbReference type="EMBL" id="JAVJAN010000012">
    <property type="protein sequence ID" value="MDR5586973.1"/>
    <property type="molecule type" value="Genomic_DNA"/>
</dbReference>
<dbReference type="Pfam" id="PF04286">
    <property type="entry name" value="DUF445"/>
    <property type="match status" value="1"/>
</dbReference>
<dbReference type="PANTHER" id="PTHR35791">
    <property type="entry name" value="UPF0754 MEMBRANE PROTEIN YHEB"/>
    <property type="match status" value="1"/>
</dbReference>
<feature type="transmembrane region" description="Helical" evidence="6">
    <location>
        <begin position="181"/>
        <end position="201"/>
    </location>
</feature>
<dbReference type="RefSeq" id="WP_309556210.1">
    <property type="nucleotide sequence ID" value="NZ_JAVJAN010000012.1"/>
</dbReference>
<evidence type="ECO:0000313" key="8">
    <source>
        <dbReference type="Proteomes" id="UP001256646"/>
    </source>
</evidence>
<evidence type="ECO:0000256" key="6">
    <source>
        <dbReference type="SAM" id="Phobius"/>
    </source>
</evidence>
<name>A0ABU1EFM3_9CLOT</name>
<keyword evidence="4 6" id="KW-1133">Transmembrane helix</keyword>
<evidence type="ECO:0000256" key="5">
    <source>
        <dbReference type="ARBA" id="ARBA00023136"/>
    </source>
</evidence>
<dbReference type="InterPro" id="IPR007383">
    <property type="entry name" value="DUF445"/>
</dbReference>
<evidence type="ECO:0000256" key="1">
    <source>
        <dbReference type="ARBA" id="ARBA00004308"/>
    </source>
</evidence>
<evidence type="ECO:0000256" key="4">
    <source>
        <dbReference type="ARBA" id="ARBA00022989"/>
    </source>
</evidence>
<evidence type="ECO:0000256" key="3">
    <source>
        <dbReference type="ARBA" id="ARBA00022692"/>
    </source>
</evidence>
<comment type="similarity">
    <text evidence="2">Belongs to the UPF0754 family.</text>
</comment>
<proteinExistence type="inferred from homology"/>
<reference evidence="7 8" key="1">
    <citation type="submission" date="2023-09" db="EMBL/GenBank/DDBJ databases">
        <authorList>
            <person name="Zhai L."/>
        </authorList>
    </citation>
    <scope>NUCLEOTIDE SEQUENCE [LARGE SCALE GENOMIC DNA]</scope>
    <source>
        <strain evidence="7 8">5 N-1</strain>
    </source>
</reference>
<protein>
    <submittedName>
        <fullName evidence="7">DUF445 family protein</fullName>
    </submittedName>
</protein>
<keyword evidence="5 6" id="KW-0472">Membrane</keyword>
<feature type="transmembrane region" description="Helical" evidence="6">
    <location>
        <begin position="6"/>
        <end position="31"/>
    </location>
</feature>
<keyword evidence="8" id="KW-1185">Reference proteome</keyword>
<sequence>MIHILITILFLTLIGGLIGWITNILAIKLLFRPIKPIKIPIFNIEIIGLIPKRQKEIAKNIGQVIANELLSVDDLFNEIIKEEDKENFNEYIKNKIVNVISEKINFIPAPLNVMIKSYIDEIINTELNPIINDIHNTIMSKAKEKIDIEKIVEEKINLLDLNKLESIIISVAKKELKHIEILGFILGGFIGIIQSLIILFIK</sequence>
<keyword evidence="3 6" id="KW-0812">Transmembrane</keyword>
<dbReference type="Proteomes" id="UP001256646">
    <property type="component" value="Unassembled WGS sequence"/>
</dbReference>
<dbReference type="PANTHER" id="PTHR35791:SF1">
    <property type="entry name" value="UPF0754 MEMBRANE PROTEIN YHEB"/>
    <property type="match status" value="1"/>
</dbReference>
<evidence type="ECO:0000256" key="2">
    <source>
        <dbReference type="ARBA" id="ARBA00008053"/>
    </source>
</evidence>
<gene>
    <name evidence="7" type="ORF">RGC78_05765</name>
</gene>